<dbReference type="Proteomes" id="UP000317048">
    <property type="component" value="Segment"/>
</dbReference>
<dbReference type="GO" id="GO:0044423">
    <property type="term" value="C:virion component"/>
    <property type="evidence" value="ECO:0007669"/>
    <property type="project" value="UniProtKB-KW"/>
</dbReference>
<dbReference type="InterPro" id="IPR011050">
    <property type="entry name" value="Pectin_lyase_fold/virulence"/>
</dbReference>
<dbReference type="Pfam" id="PF25692">
    <property type="entry name" value="Phage_depo_C"/>
    <property type="match status" value="1"/>
</dbReference>
<dbReference type="GO" id="GO:0019058">
    <property type="term" value="P:viral life cycle"/>
    <property type="evidence" value="ECO:0007669"/>
    <property type="project" value="UniProtKB-ARBA"/>
</dbReference>
<dbReference type="InterPro" id="IPR006626">
    <property type="entry name" value="PbH1"/>
</dbReference>
<accession>A0A514CU53</accession>
<organism evidence="4 5">
    <name type="scientific">Achromobacter phage vB_AxyP_19-32_Axy11</name>
    <dbReference type="NCBI Taxonomy" id="2591042"/>
    <lineage>
        <taxon>Viruses</taxon>
        <taxon>Duplodnaviria</taxon>
        <taxon>Heunggongvirae</taxon>
        <taxon>Uroviricota</taxon>
        <taxon>Caudoviricetes</taxon>
        <taxon>Schitoviridae</taxon>
        <taxon>Rothmandenesvirinae</taxon>
        <taxon>Pourcelvirus</taxon>
        <taxon>Pourcelvirus Axy11</taxon>
    </lineage>
</organism>
<keyword evidence="2" id="KW-0946">Virion</keyword>
<evidence type="ECO:0000313" key="5">
    <source>
        <dbReference type="Proteomes" id="UP000317048"/>
    </source>
</evidence>
<feature type="domain" description="Depolymerase 2 capsule K5-specific C-terminal" evidence="3">
    <location>
        <begin position="698"/>
        <end position="758"/>
    </location>
</feature>
<dbReference type="EMBL" id="MK962630">
    <property type="protein sequence ID" value="QDH84001.1"/>
    <property type="molecule type" value="Genomic_DNA"/>
</dbReference>
<name>A0A514CU53_9CAUD</name>
<dbReference type="Gene3D" id="2.160.20.10">
    <property type="entry name" value="Single-stranded right-handed beta-helix, Pectin lyase-like"/>
    <property type="match status" value="1"/>
</dbReference>
<evidence type="ECO:0000259" key="3">
    <source>
        <dbReference type="Pfam" id="PF25692"/>
    </source>
</evidence>
<dbReference type="GO" id="GO:0051701">
    <property type="term" value="P:biological process involved in interaction with host"/>
    <property type="evidence" value="ECO:0007669"/>
    <property type="project" value="UniProtKB-ARBA"/>
</dbReference>
<comment type="subcellular location">
    <subcellularLocation>
        <location evidence="1">Virion</location>
    </subcellularLocation>
</comment>
<evidence type="ECO:0000313" key="4">
    <source>
        <dbReference type="EMBL" id="QDH84001.1"/>
    </source>
</evidence>
<dbReference type="InterPro" id="IPR057996">
    <property type="entry name" value="K52_C"/>
</dbReference>
<proteinExistence type="predicted"/>
<dbReference type="SUPFAM" id="SSF51126">
    <property type="entry name" value="Pectin lyase-like"/>
    <property type="match status" value="2"/>
</dbReference>
<dbReference type="InterPro" id="IPR012334">
    <property type="entry name" value="Pectin_lyas_fold"/>
</dbReference>
<sequence>MNTHNAFGTNPGIGNCCGDLNDPIVDKLIGNAYYVVKFVAMRMPFIKTLNDNIDDLIALAGSLEGLNDLADKLPELMALQTELQKLIVLYNNLADLVLVADNMTQILTVHDNLPQIQTIVDNLTQIQTVVTNIASIVSVASNIAAVNNVNSNMPAVLNVNTNMAAVNNVSTNMTDVRSVANNMSSVTNVSNNMAEILAVYNLLPDVQLIVQNLQDMLDFANNLAASDGSEKVGFIDAGTGAVARTVEDRLRDHVSVRGFGALGLGSVDETPLFTAALASPASRIYVPEGTYILEDLKIPAGKKLYGPGTLKWKNAATKTMITFTGARGSLEGLNLDGNRENQTQNLIMVETLTAPSCSMLNCKAFNGRYKLFRTDVSGSPFMQVMGNDVRDWGDISGCNVFDFRSSYALATNNRIQNVGDGHCFRIGVYDSDPAIPVIGTVISNNVMKDTIHVGVCIELYAQHVTVSGNSFDNLEQGVKIESQGNTAFDLSVTGNVFKNLTAEAASNNLSGTRVVFSGNTLLNCGSTALGGPGVTVSNNIFRNCGAAARPSIEANSASLNAQILGNLVFDSPYDGILVGGAGSICLGNRVIGSARRGISAAADSLFVHDNHTTGGTHGIVTSSACTNLHLVNNKATGATTANYSITLGAGTYMDQSNIGWTGFSGAFSPASGVLTLNVAMPVLAIKTDTEGGAASGDINTITQPNVTPGMLLMLRPNTASRVTTVKHGTGNIRLAGGADFVMNTSRGQLTLMWSGDAWEEISRSANT</sequence>
<dbReference type="SMART" id="SM00710">
    <property type="entry name" value="PbH1"/>
    <property type="match status" value="7"/>
</dbReference>
<protein>
    <submittedName>
        <fullName evidence="4">Putative tail fiber protein</fullName>
    </submittedName>
</protein>
<evidence type="ECO:0000256" key="1">
    <source>
        <dbReference type="ARBA" id="ARBA00004328"/>
    </source>
</evidence>
<gene>
    <name evidence="4" type="ORF">Axy11_072</name>
</gene>
<keyword evidence="5" id="KW-1185">Reference proteome</keyword>
<evidence type="ECO:0000256" key="2">
    <source>
        <dbReference type="ARBA" id="ARBA00022844"/>
    </source>
</evidence>
<reference evidence="4 5" key="1">
    <citation type="submission" date="2019-05" db="EMBL/GenBank/DDBJ databases">
        <title>Complete genome sequence of sixteen phages from Abidjan, cote d'Ivoire, isolated on a single strain of Achromobacter xylosoxidans.</title>
        <authorList>
            <person name="Essoh C."/>
            <person name="Vernadet J.-P."/>
            <person name="Vergnaud G."/>
            <person name="Pourcel C."/>
        </authorList>
    </citation>
    <scope>NUCLEOTIDE SEQUENCE [LARGE SCALE GENOMIC DNA]</scope>
</reference>